<dbReference type="GO" id="GO:0070403">
    <property type="term" value="F:NAD+ binding"/>
    <property type="evidence" value="ECO:0007669"/>
    <property type="project" value="UniProtKB-UniRule"/>
</dbReference>
<keyword evidence="1 5" id="KW-0808">Transferase</keyword>
<feature type="binding site" evidence="5">
    <location>
        <begin position="38"/>
        <end position="58"/>
    </location>
    <ligand>
        <name>NAD(+)</name>
        <dbReference type="ChEBI" id="CHEBI:57540"/>
    </ligand>
</feature>
<comment type="function">
    <text evidence="5">NAD-dependent protein deacylase. Catalyzes the NAD-dependent hydrolysis of acyl groups from lysine residues.</text>
</comment>
<keyword evidence="4 5" id="KW-0520">NAD</keyword>
<keyword evidence="9" id="KW-1185">Reference proteome</keyword>
<keyword evidence="5" id="KW-0496">Mitochondrion</keyword>
<accession>A0A0N4WPV5</accession>
<feature type="binding site" evidence="5">
    <location>
        <position position="282"/>
    </location>
    <ligand>
        <name>NAD(+)</name>
        <dbReference type="ChEBI" id="CHEBI:57540"/>
    </ligand>
</feature>
<dbReference type="Gene3D" id="3.40.50.1220">
    <property type="entry name" value="TPP-binding domain"/>
    <property type="match status" value="2"/>
</dbReference>
<evidence type="ECO:0000313" key="10">
    <source>
        <dbReference type="WBParaSite" id="HPLM_0001342601-mRNA-1"/>
    </source>
</evidence>
<dbReference type="InterPro" id="IPR026587">
    <property type="entry name" value="Sirtuin_class_II"/>
</dbReference>
<dbReference type="InterPro" id="IPR029035">
    <property type="entry name" value="DHS-like_NAD/FAD-binding_dom"/>
</dbReference>
<dbReference type="EC" id="2.3.1.-" evidence="5"/>
<organism evidence="10">
    <name type="scientific">Haemonchus placei</name>
    <name type="common">Barber's pole worm</name>
    <dbReference type="NCBI Taxonomy" id="6290"/>
    <lineage>
        <taxon>Eukaryota</taxon>
        <taxon>Metazoa</taxon>
        <taxon>Ecdysozoa</taxon>
        <taxon>Nematoda</taxon>
        <taxon>Chromadorea</taxon>
        <taxon>Rhabditida</taxon>
        <taxon>Rhabditina</taxon>
        <taxon>Rhabditomorpha</taxon>
        <taxon>Strongyloidea</taxon>
        <taxon>Trichostrongylidae</taxon>
        <taxon>Haemonchus</taxon>
    </lineage>
</organism>
<feature type="binding site" evidence="5">
    <location>
        <begin position="238"/>
        <end position="240"/>
    </location>
    <ligand>
        <name>NAD(+)</name>
        <dbReference type="ChEBI" id="CHEBI:57540"/>
    </ligand>
</feature>
<dbReference type="Gene3D" id="3.30.1600.10">
    <property type="entry name" value="SIR2/SIRT2 'Small Domain"/>
    <property type="match status" value="1"/>
</dbReference>
<keyword evidence="2 5" id="KW-0479">Metal-binding</keyword>
<dbReference type="PANTHER" id="PTHR11085">
    <property type="entry name" value="NAD-DEPENDENT PROTEIN DEACYLASE SIRTUIN-5, MITOCHONDRIAL-RELATED"/>
    <property type="match status" value="1"/>
</dbReference>
<feature type="active site" description="Proton acceptor" evidence="5 6">
    <location>
        <position position="137"/>
    </location>
</feature>
<comment type="cofactor">
    <cofactor evidence="5">
        <name>Zn(2+)</name>
        <dbReference type="ChEBI" id="CHEBI:29105"/>
    </cofactor>
    <text evidence="5">Binds 1 zinc ion per subunit.</text>
</comment>
<evidence type="ECO:0000256" key="3">
    <source>
        <dbReference type="ARBA" id="ARBA00022833"/>
    </source>
</evidence>
<dbReference type="Pfam" id="PF02146">
    <property type="entry name" value="SIR2"/>
    <property type="match status" value="1"/>
</dbReference>
<reference evidence="8 9" key="2">
    <citation type="submission" date="2018-11" db="EMBL/GenBank/DDBJ databases">
        <authorList>
            <consortium name="Pathogen Informatics"/>
        </authorList>
    </citation>
    <scope>NUCLEOTIDE SEQUENCE [LARGE SCALE GENOMIC DNA]</scope>
    <source>
        <strain evidence="8 9">MHpl1</strain>
    </source>
</reference>
<feature type="binding site" evidence="5">
    <location>
        <begin position="264"/>
        <end position="266"/>
    </location>
    <ligand>
        <name>NAD(+)</name>
        <dbReference type="ChEBI" id="CHEBI:57540"/>
    </ligand>
</feature>
<dbReference type="PANTHER" id="PTHR11085:SF10">
    <property type="entry name" value="NAD-DEPENDENT PROTEIN DEACYLASE SIRTUIN-5, MITOCHONDRIAL-RELATED"/>
    <property type="match status" value="1"/>
</dbReference>
<reference evidence="10" key="1">
    <citation type="submission" date="2017-02" db="UniProtKB">
        <authorList>
            <consortium name="WormBaseParasite"/>
        </authorList>
    </citation>
    <scope>IDENTIFICATION</scope>
</reference>
<dbReference type="PROSITE" id="PS50305">
    <property type="entry name" value="SIRTUIN"/>
    <property type="match status" value="1"/>
</dbReference>
<dbReference type="EMBL" id="UZAF01018202">
    <property type="protein sequence ID" value="VDO49069.1"/>
    <property type="molecule type" value="Genomic_DNA"/>
</dbReference>
<dbReference type="InterPro" id="IPR050134">
    <property type="entry name" value="NAD-dep_sirtuin_deacylases"/>
</dbReference>
<evidence type="ECO:0000256" key="2">
    <source>
        <dbReference type="ARBA" id="ARBA00022723"/>
    </source>
</evidence>
<proteinExistence type="inferred from homology"/>
<sequence length="351" mass="38486">MPAGLSRFVPAFQPPSPDLIKKFIDQVAAIDKLLVLTGAGVSTESGIPDYRSEKIGLFERTNYRPVTIQEFLASESARKRYWSRNFLAWPKFSSAQCNEAHRAIASWERSKKFVWLITQNVDGLHAKAGSHMLTELHGCSLRVKCLGCGEITNRADHQPRMEELNAEWMKVNFAGEMAPDGDTILTPGAEQSFVLPECQKCGGMLKTDVVFFGDNVSREDVDTCYEKVEECTGVLVLGSSLYVMSGFRFPYHASLMGKPVLIVNIGPTRADEFAEMRISAPVSELEQCTGVLVLGSSLTVNTGSNYVYEAGLMGKPVLIVNIGPTAADHIADMRLSAPVTAIIKDLDKAMV</sequence>
<dbReference type="CDD" id="cd01409">
    <property type="entry name" value="SIRT4"/>
    <property type="match status" value="1"/>
</dbReference>
<dbReference type="AlphaFoldDB" id="A0A0N4WPV5"/>
<comment type="catalytic activity">
    <reaction evidence="5">
        <text>N(6)-acetyl-L-lysyl-[protein] + NAD(+) + H2O = 2''-O-acetyl-ADP-D-ribose + nicotinamide + L-lysyl-[protein]</text>
        <dbReference type="Rhea" id="RHEA:43636"/>
        <dbReference type="Rhea" id="RHEA-COMP:9752"/>
        <dbReference type="Rhea" id="RHEA-COMP:10731"/>
        <dbReference type="ChEBI" id="CHEBI:15377"/>
        <dbReference type="ChEBI" id="CHEBI:17154"/>
        <dbReference type="ChEBI" id="CHEBI:29969"/>
        <dbReference type="ChEBI" id="CHEBI:57540"/>
        <dbReference type="ChEBI" id="CHEBI:61930"/>
        <dbReference type="ChEBI" id="CHEBI:83767"/>
        <dbReference type="EC" id="2.3.1.286"/>
    </reaction>
</comment>
<evidence type="ECO:0000313" key="8">
    <source>
        <dbReference type="EMBL" id="VDO49069.1"/>
    </source>
</evidence>
<dbReference type="InterPro" id="IPR026591">
    <property type="entry name" value="Sirtuin_cat_small_dom_sf"/>
</dbReference>
<feature type="domain" description="Deacetylase sirtuin-type" evidence="7">
    <location>
        <begin position="13"/>
        <end position="297"/>
    </location>
</feature>
<dbReference type="SUPFAM" id="SSF52467">
    <property type="entry name" value="DHS-like NAD/FAD-binding domain"/>
    <property type="match status" value="2"/>
</dbReference>
<dbReference type="GO" id="GO:0005759">
    <property type="term" value="C:mitochondrial matrix"/>
    <property type="evidence" value="ECO:0007669"/>
    <property type="project" value="UniProtKB-SubCell"/>
</dbReference>
<feature type="binding site" evidence="5 6">
    <location>
        <position position="148"/>
    </location>
    <ligand>
        <name>Zn(2+)</name>
        <dbReference type="ChEBI" id="CHEBI:29105"/>
    </ligand>
</feature>
<evidence type="ECO:0000256" key="4">
    <source>
        <dbReference type="ARBA" id="ARBA00023027"/>
    </source>
</evidence>
<dbReference type="GO" id="GO:0017136">
    <property type="term" value="F:histone deacetylase activity, NAD-dependent"/>
    <property type="evidence" value="ECO:0007669"/>
    <property type="project" value="TreeGrafter"/>
</dbReference>
<dbReference type="OMA" id="RRHYWAR"/>
<dbReference type="InterPro" id="IPR026590">
    <property type="entry name" value="Ssirtuin_cat_dom"/>
</dbReference>
<evidence type="ECO:0000313" key="9">
    <source>
        <dbReference type="Proteomes" id="UP000268014"/>
    </source>
</evidence>
<dbReference type="OrthoDB" id="424302at2759"/>
<feature type="binding site" evidence="5">
    <location>
        <begin position="119"/>
        <end position="122"/>
    </location>
    <ligand>
        <name>NAD(+)</name>
        <dbReference type="ChEBI" id="CHEBI:57540"/>
    </ligand>
</feature>
<feature type="binding site" evidence="5 6">
    <location>
        <position position="198"/>
    </location>
    <ligand>
        <name>Zn(2+)</name>
        <dbReference type="ChEBI" id="CHEBI:29105"/>
    </ligand>
</feature>
<evidence type="ECO:0000256" key="5">
    <source>
        <dbReference type="HAMAP-Rule" id="MF_03161"/>
    </source>
</evidence>
<dbReference type="Proteomes" id="UP000268014">
    <property type="component" value="Unassembled WGS sequence"/>
</dbReference>
<evidence type="ECO:0000256" key="6">
    <source>
        <dbReference type="PROSITE-ProRule" id="PRU00236"/>
    </source>
</evidence>
<keyword evidence="3 5" id="KW-0862">Zinc</keyword>
<dbReference type="WBParaSite" id="HPLM_0001342601-mRNA-1">
    <property type="protein sequence ID" value="HPLM_0001342601-mRNA-1"/>
    <property type="gene ID" value="HPLM_0001342601"/>
</dbReference>
<gene>
    <name evidence="8" type="ORF">HPLM_LOCUS13418</name>
</gene>
<evidence type="ECO:0000256" key="1">
    <source>
        <dbReference type="ARBA" id="ARBA00022679"/>
    </source>
</evidence>
<feature type="binding site" evidence="5 6">
    <location>
        <position position="145"/>
    </location>
    <ligand>
        <name>Zn(2+)</name>
        <dbReference type="ChEBI" id="CHEBI:29105"/>
    </ligand>
</feature>
<dbReference type="GO" id="GO:0008270">
    <property type="term" value="F:zinc ion binding"/>
    <property type="evidence" value="ECO:0007669"/>
    <property type="project" value="UniProtKB-UniRule"/>
</dbReference>
<dbReference type="HAMAP" id="MF_01967">
    <property type="entry name" value="Sirtuin_ClassII"/>
    <property type="match status" value="1"/>
</dbReference>
<name>A0A0N4WPV5_HAEPC</name>
<protein>
    <recommendedName>
        <fullName evidence="5">NAD-dependent protein deacylase</fullName>
        <ecNumber evidence="5">2.3.1.-</ecNumber>
    </recommendedName>
    <alternativeName>
        <fullName evidence="5">Regulatory protein SIR2 homolog</fullName>
    </alternativeName>
</protein>
<evidence type="ECO:0000259" key="7">
    <source>
        <dbReference type="PROSITE" id="PS50305"/>
    </source>
</evidence>
<dbReference type="STRING" id="6290.A0A0N4WPV5"/>
<feature type="binding site" evidence="5 6">
    <location>
        <position position="201"/>
    </location>
    <ligand>
        <name>Zn(2+)</name>
        <dbReference type="ChEBI" id="CHEBI:29105"/>
    </ligand>
</feature>
<dbReference type="InterPro" id="IPR003000">
    <property type="entry name" value="Sirtuin"/>
</dbReference>
<comment type="subcellular location">
    <subcellularLocation>
        <location evidence="5">Mitochondrion matrix</location>
    </subcellularLocation>
</comment>
<comment type="similarity">
    <text evidence="5">Belongs to the sirtuin family. Class II subfamily.</text>
</comment>